<dbReference type="RefSeq" id="WP_089911975.1">
    <property type="nucleotide sequence ID" value="NZ_FOBB01000002.1"/>
</dbReference>
<dbReference type="InterPro" id="IPR045010">
    <property type="entry name" value="MDR_fam"/>
</dbReference>
<dbReference type="Gene3D" id="3.90.180.10">
    <property type="entry name" value="Medium-chain alcohol dehydrogenases, catalytic domain"/>
    <property type="match status" value="1"/>
</dbReference>
<proteinExistence type="predicted"/>
<protein>
    <recommendedName>
        <fullName evidence="2">Enoyl reductase (ER) domain-containing protein</fullName>
    </recommendedName>
</protein>
<gene>
    <name evidence="3" type="ORF">SAMN04488505_1021052</name>
</gene>
<dbReference type="FunFam" id="3.40.50.720:FF:000121">
    <property type="entry name" value="Prostaglandin reductase 2"/>
    <property type="match status" value="1"/>
</dbReference>
<dbReference type="Pfam" id="PF00107">
    <property type="entry name" value="ADH_zinc_N"/>
    <property type="match status" value="1"/>
</dbReference>
<evidence type="ECO:0000313" key="4">
    <source>
        <dbReference type="Proteomes" id="UP000198984"/>
    </source>
</evidence>
<sequence>MSVKQIVLAARPSGMPDASVFRTENVELPPLQAGQVHIRGLYFSVDPYMRGRMNDAPSYIPPFQLNAPIEGAVVAEVLESQVMGYNPGDLITGGLLPWAMEAIVSAEAIKPIDTQSIPPSYYLGVLGSAGVTAYCGLVIIGRPKAGETVVVSGAAGAVGLVVGQIAKIMGCRVIGIAGSEEKIRQLKTEFGFDEAINYKTTPDMGAALAKACPKGIDIYFDNVGGTTTDAVFPLLNFQARVPVCGQISSYNDTATPPGPRILPQVVKRSILIQGFLVRYMKEYHAEAALHLTQWLKENKLKFAETVVEGFDRLPEAWLGLFSGQNMGKMIVKA</sequence>
<keyword evidence="1" id="KW-0560">Oxidoreductase</keyword>
<dbReference type="EMBL" id="FOBB01000002">
    <property type="protein sequence ID" value="SEL76387.1"/>
    <property type="molecule type" value="Genomic_DNA"/>
</dbReference>
<evidence type="ECO:0000259" key="2">
    <source>
        <dbReference type="SMART" id="SM00829"/>
    </source>
</evidence>
<dbReference type="OrthoDB" id="9805663at2"/>
<dbReference type="SUPFAM" id="SSF51735">
    <property type="entry name" value="NAD(P)-binding Rossmann-fold domains"/>
    <property type="match status" value="1"/>
</dbReference>
<reference evidence="3 4" key="1">
    <citation type="submission" date="2016-10" db="EMBL/GenBank/DDBJ databases">
        <authorList>
            <person name="de Groot N.N."/>
        </authorList>
    </citation>
    <scope>NUCLEOTIDE SEQUENCE [LARGE SCALE GENOMIC DNA]</scope>
    <source>
        <strain evidence="3 4">DSM 21039</strain>
    </source>
</reference>
<organism evidence="3 4">
    <name type="scientific">Chitinophaga rupis</name>
    <dbReference type="NCBI Taxonomy" id="573321"/>
    <lineage>
        <taxon>Bacteria</taxon>
        <taxon>Pseudomonadati</taxon>
        <taxon>Bacteroidota</taxon>
        <taxon>Chitinophagia</taxon>
        <taxon>Chitinophagales</taxon>
        <taxon>Chitinophagaceae</taxon>
        <taxon>Chitinophaga</taxon>
    </lineage>
</organism>
<feature type="domain" description="Enoyl reductase (ER)" evidence="2">
    <location>
        <begin position="14"/>
        <end position="331"/>
    </location>
</feature>
<dbReference type="CDD" id="cd05288">
    <property type="entry name" value="PGDH"/>
    <property type="match status" value="1"/>
</dbReference>
<dbReference type="STRING" id="573321.SAMN04488505_1021052"/>
<evidence type="ECO:0000256" key="1">
    <source>
        <dbReference type="ARBA" id="ARBA00023002"/>
    </source>
</evidence>
<dbReference type="SMART" id="SM00829">
    <property type="entry name" value="PKS_ER"/>
    <property type="match status" value="1"/>
</dbReference>
<dbReference type="PANTHER" id="PTHR43205:SF7">
    <property type="entry name" value="PROSTAGLANDIN REDUCTASE 1"/>
    <property type="match status" value="1"/>
</dbReference>
<keyword evidence="4" id="KW-1185">Reference proteome</keyword>
<dbReference type="PANTHER" id="PTHR43205">
    <property type="entry name" value="PROSTAGLANDIN REDUCTASE"/>
    <property type="match status" value="1"/>
</dbReference>
<dbReference type="InterPro" id="IPR036291">
    <property type="entry name" value="NAD(P)-bd_dom_sf"/>
</dbReference>
<dbReference type="Pfam" id="PF16884">
    <property type="entry name" value="ADH_N_2"/>
    <property type="match status" value="1"/>
</dbReference>
<dbReference type="InterPro" id="IPR041694">
    <property type="entry name" value="ADH_N_2"/>
</dbReference>
<dbReference type="Gene3D" id="3.40.50.720">
    <property type="entry name" value="NAD(P)-binding Rossmann-like Domain"/>
    <property type="match status" value="1"/>
</dbReference>
<name>A0A1H7SXX8_9BACT</name>
<dbReference type="InterPro" id="IPR011032">
    <property type="entry name" value="GroES-like_sf"/>
</dbReference>
<dbReference type="InterPro" id="IPR020843">
    <property type="entry name" value="ER"/>
</dbReference>
<dbReference type="InterPro" id="IPR013149">
    <property type="entry name" value="ADH-like_C"/>
</dbReference>
<dbReference type="GO" id="GO:0016628">
    <property type="term" value="F:oxidoreductase activity, acting on the CH-CH group of donors, NAD or NADP as acceptor"/>
    <property type="evidence" value="ECO:0007669"/>
    <property type="project" value="InterPro"/>
</dbReference>
<dbReference type="AlphaFoldDB" id="A0A1H7SXX8"/>
<accession>A0A1H7SXX8</accession>
<evidence type="ECO:0000313" key="3">
    <source>
        <dbReference type="EMBL" id="SEL76387.1"/>
    </source>
</evidence>
<dbReference type="Proteomes" id="UP000198984">
    <property type="component" value="Unassembled WGS sequence"/>
</dbReference>
<dbReference type="SUPFAM" id="SSF50129">
    <property type="entry name" value="GroES-like"/>
    <property type="match status" value="2"/>
</dbReference>